<comment type="caution">
    <text evidence="1">The sequence shown here is derived from an EMBL/GenBank/DDBJ whole genome shotgun (WGS) entry which is preliminary data.</text>
</comment>
<dbReference type="EMBL" id="JACIEJ010000003">
    <property type="protein sequence ID" value="MBB3985132.1"/>
    <property type="molecule type" value="Genomic_DNA"/>
</dbReference>
<reference evidence="1 2" key="1">
    <citation type="submission" date="2020-08" db="EMBL/GenBank/DDBJ databases">
        <title>Genomic Encyclopedia of Type Strains, Phase IV (KMG-IV): sequencing the most valuable type-strain genomes for metagenomic binning, comparative biology and taxonomic classification.</title>
        <authorList>
            <person name="Goeker M."/>
        </authorList>
    </citation>
    <scope>NUCLEOTIDE SEQUENCE [LARGE SCALE GENOMIC DNA]</scope>
    <source>
        <strain evidence="1 2">DSM 102235</strain>
    </source>
</reference>
<evidence type="ECO:0000313" key="1">
    <source>
        <dbReference type="EMBL" id="MBB3985132.1"/>
    </source>
</evidence>
<organism evidence="1 2">
    <name type="scientific">Sagittula marina</name>
    <dbReference type="NCBI Taxonomy" id="943940"/>
    <lineage>
        <taxon>Bacteria</taxon>
        <taxon>Pseudomonadati</taxon>
        <taxon>Pseudomonadota</taxon>
        <taxon>Alphaproteobacteria</taxon>
        <taxon>Rhodobacterales</taxon>
        <taxon>Roseobacteraceae</taxon>
        <taxon>Sagittula</taxon>
    </lineage>
</organism>
<evidence type="ECO:0000313" key="2">
    <source>
        <dbReference type="Proteomes" id="UP000541426"/>
    </source>
</evidence>
<dbReference type="Proteomes" id="UP000541426">
    <property type="component" value="Unassembled WGS sequence"/>
</dbReference>
<protein>
    <submittedName>
        <fullName evidence="1">Uncharacterized protein</fullName>
    </submittedName>
</protein>
<name>A0A7W6DLQ2_9RHOB</name>
<sequence>MSIPQASRCAKVRPTKAAHFRYTAKQNARPLRVVRVIQIQRRKEAVAQLSQWVIKDTPSACNASQMRASRL</sequence>
<dbReference type="AlphaFoldDB" id="A0A7W6DLQ2"/>
<keyword evidence="2" id="KW-1185">Reference proteome</keyword>
<gene>
    <name evidence="1" type="ORF">GGQ68_001461</name>
</gene>
<accession>A0A7W6DLQ2</accession>
<proteinExistence type="predicted"/>